<evidence type="ECO:0000313" key="1">
    <source>
        <dbReference type="EMBL" id="KAG0513816.1"/>
    </source>
</evidence>
<evidence type="ECO:0000313" key="2">
    <source>
        <dbReference type="Proteomes" id="UP000807115"/>
    </source>
</evidence>
<reference evidence="1" key="1">
    <citation type="journal article" date="2019" name="BMC Genomics">
        <title>A new reference genome for Sorghum bicolor reveals high levels of sequence similarity between sweet and grain genotypes: implications for the genetics of sugar metabolism.</title>
        <authorList>
            <person name="Cooper E.A."/>
            <person name="Brenton Z.W."/>
            <person name="Flinn B.S."/>
            <person name="Jenkins J."/>
            <person name="Shu S."/>
            <person name="Flowers D."/>
            <person name="Luo F."/>
            <person name="Wang Y."/>
            <person name="Xia P."/>
            <person name="Barry K."/>
            <person name="Daum C."/>
            <person name="Lipzen A."/>
            <person name="Yoshinaga Y."/>
            <person name="Schmutz J."/>
            <person name="Saski C."/>
            <person name="Vermerris W."/>
            <person name="Kresovich S."/>
        </authorList>
    </citation>
    <scope>NUCLEOTIDE SEQUENCE</scope>
</reference>
<proteinExistence type="predicted"/>
<gene>
    <name evidence="1" type="ORF">BDA96_10G135700</name>
</gene>
<reference evidence="1" key="2">
    <citation type="submission" date="2020-10" db="EMBL/GenBank/DDBJ databases">
        <authorList>
            <person name="Cooper E.A."/>
            <person name="Brenton Z.W."/>
            <person name="Flinn B.S."/>
            <person name="Jenkins J."/>
            <person name="Shu S."/>
            <person name="Flowers D."/>
            <person name="Luo F."/>
            <person name="Wang Y."/>
            <person name="Xia P."/>
            <person name="Barry K."/>
            <person name="Daum C."/>
            <person name="Lipzen A."/>
            <person name="Yoshinaga Y."/>
            <person name="Schmutz J."/>
            <person name="Saski C."/>
            <person name="Vermerris W."/>
            <person name="Kresovich S."/>
        </authorList>
    </citation>
    <scope>NUCLEOTIDE SEQUENCE</scope>
</reference>
<name>A0A921Q4X8_SORBI</name>
<accession>A0A921Q4X8</accession>
<dbReference type="Proteomes" id="UP000807115">
    <property type="component" value="Chromosome 10"/>
</dbReference>
<sequence length="54" mass="5910">MAHVGNQTESCSCCTIPFWTTKYGYLYDFGLAKKLPLGPDSLLRSNQSGPCLVP</sequence>
<dbReference type="AlphaFoldDB" id="A0A921Q4X8"/>
<protein>
    <submittedName>
        <fullName evidence="1">Uncharacterized protein</fullName>
    </submittedName>
</protein>
<dbReference type="EMBL" id="CM027689">
    <property type="protein sequence ID" value="KAG0513816.1"/>
    <property type="molecule type" value="Genomic_DNA"/>
</dbReference>
<comment type="caution">
    <text evidence="1">The sequence shown here is derived from an EMBL/GenBank/DDBJ whole genome shotgun (WGS) entry which is preliminary data.</text>
</comment>
<organism evidence="1 2">
    <name type="scientific">Sorghum bicolor</name>
    <name type="common">Sorghum</name>
    <name type="synonym">Sorghum vulgare</name>
    <dbReference type="NCBI Taxonomy" id="4558"/>
    <lineage>
        <taxon>Eukaryota</taxon>
        <taxon>Viridiplantae</taxon>
        <taxon>Streptophyta</taxon>
        <taxon>Embryophyta</taxon>
        <taxon>Tracheophyta</taxon>
        <taxon>Spermatophyta</taxon>
        <taxon>Magnoliopsida</taxon>
        <taxon>Liliopsida</taxon>
        <taxon>Poales</taxon>
        <taxon>Poaceae</taxon>
        <taxon>PACMAD clade</taxon>
        <taxon>Panicoideae</taxon>
        <taxon>Andropogonodae</taxon>
        <taxon>Andropogoneae</taxon>
        <taxon>Sorghinae</taxon>
        <taxon>Sorghum</taxon>
    </lineage>
</organism>